<proteinExistence type="predicted"/>
<comment type="caution">
    <text evidence="3">The sequence shown here is derived from an EMBL/GenBank/DDBJ whole genome shotgun (WGS) entry which is preliminary data.</text>
</comment>
<evidence type="ECO:0000313" key="4">
    <source>
        <dbReference type="Proteomes" id="UP000293433"/>
    </source>
</evidence>
<dbReference type="AlphaFoldDB" id="A0A4Q7LPT9"/>
<organism evidence="3 4">
    <name type="scientific">Sphaerotilus mobilis</name>
    <dbReference type="NCBI Taxonomy" id="47994"/>
    <lineage>
        <taxon>Bacteria</taxon>
        <taxon>Pseudomonadati</taxon>
        <taxon>Pseudomonadota</taxon>
        <taxon>Betaproteobacteria</taxon>
        <taxon>Burkholderiales</taxon>
        <taxon>Sphaerotilaceae</taxon>
        <taxon>Sphaerotilus</taxon>
    </lineage>
</organism>
<dbReference type="Proteomes" id="UP000293433">
    <property type="component" value="Unassembled WGS sequence"/>
</dbReference>
<accession>A0A4Q7LPT9</accession>
<gene>
    <name evidence="3" type="ORF">EV685_1331</name>
</gene>
<evidence type="ECO:0000313" key="3">
    <source>
        <dbReference type="EMBL" id="RZS56776.1"/>
    </source>
</evidence>
<sequence length="419" mass="44822">MPIPSTAPHRRLDVRRPGLACALGLLLSGAQAHDLSQDPVPAAAGWRLGAAAAVTALETDGDTAWPTSRWSGLPGSGSSPDDRRGLGLEHATIDLAAAVMPQAGTRLGLVLAAGQHGTGQVHTEAARIEARTDLGLDRLSLQFGRDRVPLGAALTSAGHFDRHAQPPVIKRVALDGDWFADGLNLRWQRGVSEGLQSVDLGLWRSRSWPGAASAGWTPALHLEGNWDTWRADLAVARLKPRGRGIPLASASTVHNHDTPDCRLSTVNLVCFDGRTDLLGASLMWDPHEEPWTVTLAGLIQRDRGQLTSSLGQAEVRSLTRGGWIDLQWQIDEPWLAGLRLEQAQARHELSGPGASRVAVDAGLTPNTPVRRAAASLSWSPTRDWTLGAEAGTESSSRPDVRWVGLRAMWASRDLVGGGW</sequence>
<feature type="signal peptide" evidence="2">
    <location>
        <begin position="1"/>
        <end position="32"/>
    </location>
</feature>
<protein>
    <submittedName>
        <fullName evidence="3">Uncharacterized protein</fullName>
    </submittedName>
</protein>
<dbReference type="SUPFAM" id="SSF56935">
    <property type="entry name" value="Porins"/>
    <property type="match status" value="1"/>
</dbReference>
<evidence type="ECO:0000256" key="1">
    <source>
        <dbReference type="SAM" id="MobiDB-lite"/>
    </source>
</evidence>
<feature type="region of interest" description="Disordered" evidence="1">
    <location>
        <begin position="63"/>
        <end position="85"/>
    </location>
</feature>
<dbReference type="EMBL" id="SGWV01000008">
    <property type="protein sequence ID" value="RZS56776.1"/>
    <property type="molecule type" value="Genomic_DNA"/>
</dbReference>
<keyword evidence="4" id="KW-1185">Reference proteome</keyword>
<evidence type="ECO:0000256" key="2">
    <source>
        <dbReference type="SAM" id="SignalP"/>
    </source>
</evidence>
<feature type="chain" id="PRO_5020586871" evidence="2">
    <location>
        <begin position="33"/>
        <end position="419"/>
    </location>
</feature>
<reference evidence="3 4" key="1">
    <citation type="submission" date="2019-02" db="EMBL/GenBank/DDBJ databases">
        <title>Genomic Encyclopedia of Type Strains, Phase IV (KMG-IV): sequencing the most valuable type-strain genomes for metagenomic binning, comparative biology and taxonomic classification.</title>
        <authorList>
            <person name="Goeker M."/>
        </authorList>
    </citation>
    <scope>NUCLEOTIDE SEQUENCE [LARGE SCALE GENOMIC DNA]</scope>
    <source>
        <strain evidence="3 4">DSM 10617</strain>
    </source>
</reference>
<keyword evidence="2" id="KW-0732">Signal</keyword>
<name>A0A4Q7LPT9_9BURK</name>